<dbReference type="SUPFAM" id="SSF52047">
    <property type="entry name" value="RNI-like"/>
    <property type="match status" value="1"/>
</dbReference>
<evidence type="ECO:0000313" key="1">
    <source>
        <dbReference type="EMBL" id="KAG2178593.1"/>
    </source>
</evidence>
<comment type="caution">
    <text evidence="1">The sequence shown here is derived from an EMBL/GenBank/DDBJ whole genome shotgun (WGS) entry which is preliminary data.</text>
</comment>
<protein>
    <submittedName>
        <fullName evidence="1">Uncharacterized protein</fullName>
    </submittedName>
</protein>
<dbReference type="OrthoDB" id="2333003at2759"/>
<dbReference type="AlphaFoldDB" id="A0A8H7PR09"/>
<gene>
    <name evidence="1" type="ORF">INT44_001746</name>
</gene>
<evidence type="ECO:0000313" key="2">
    <source>
        <dbReference type="Proteomes" id="UP000612746"/>
    </source>
</evidence>
<organism evidence="1 2">
    <name type="scientific">Umbelopsis vinacea</name>
    <dbReference type="NCBI Taxonomy" id="44442"/>
    <lineage>
        <taxon>Eukaryota</taxon>
        <taxon>Fungi</taxon>
        <taxon>Fungi incertae sedis</taxon>
        <taxon>Mucoromycota</taxon>
        <taxon>Mucoromycotina</taxon>
        <taxon>Umbelopsidomycetes</taxon>
        <taxon>Umbelopsidales</taxon>
        <taxon>Umbelopsidaceae</taxon>
        <taxon>Umbelopsis</taxon>
    </lineage>
</organism>
<keyword evidence="2" id="KW-1185">Reference proteome</keyword>
<dbReference type="InterPro" id="IPR032675">
    <property type="entry name" value="LRR_dom_sf"/>
</dbReference>
<accession>A0A8H7PR09</accession>
<name>A0A8H7PR09_9FUNG</name>
<sequence length="417" mass="47663">MIHITDIIYLIAEKLLQQEDFYQGALDVIALSKAHPSWQPVLGRLDFRHLLNNENKYSCSNGYNYAEYIIKMSEFFTNGSHDKPLHLQPTELLINVGALYDSQASEDKLSEFNFAVAQLLQRCPNINHITLLFGVSEQHDDHLHHHLAATFHTLSIWKSQLELLTLRYSGSEKFSLFDDAQKFIERIKVPEIELDGPFGPDIKLFSAIDRNPFVHNLAIRNSDISTLLHLGMLWHKLKKINVDALEPTALLWVPFIVMVGSTPSELTELSYQELTDNDLPTVKSSFENLQYMPKLHPNLTVLKIHNIHFLGDEFLWSAWNHLSQLEHLNITYSDALTGDNSILDKGKGWKKLKTLNLTGCHHLGTSFPLLVIDMTQCRDFTLTLPSHVNIAQHLISRGFLSRPSKSSSQQEWVRLGQ</sequence>
<dbReference type="Gene3D" id="3.80.10.10">
    <property type="entry name" value="Ribonuclease Inhibitor"/>
    <property type="match status" value="1"/>
</dbReference>
<dbReference type="EMBL" id="JAEPRA010000011">
    <property type="protein sequence ID" value="KAG2178593.1"/>
    <property type="molecule type" value="Genomic_DNA"/>
</dbReference>
<reference evidence="1" key="1">
    <citation type="submission" date="2020-12" db="EMBL/GenBank/DDBJ databases">
        <title>Metabolic potential, ecology and presence of endohyphal bacteria is reflected in genomic diversity of Mucoromycotina.</title>
        <authorList>
            <person name="Muszewska A."/>
            <person name="Okrasinska A."/>
            <person name="Steczkiewicz K."/>
            <person name="Drgas O."/>
            <person name="Orlowska M."/>
            <person name="Perlinska-Lenart U."/>
            <person name="Aleksandrzak-Piekarczyk T."/>
            <person name="Szatraj K."/>
            <person name="Zielenkiewicz U."/>
            <person name="Pilsyk S."/>
            <person name="Malc E."/>
            <person name="Mieczkowski P."/>
            <person name="Kruszewska J.S."/>
            <person name="Biernat P."/>
            <person name="Pawlowska J."/>
        </authorList>
    </citation>
    <scope>NUCLEOTIDE SEQUENCE</scope>
    <source>
        <strain evidence="1">WA0000051536</strain>
    </source>
</reference>
<proteinExistence type="predicted"/>
<dbReference type="Proteomes" id="UP000612746">
    <property type="component" value="Unassembled WGS sequence"/>
</dbReference>